<organism evidence="2 3">
    <name type="scientific">Azotobacter vinelandii (strain DJ / ATCC BAA-1303)</name>
    <dbReference type="NCBI Taxonomy" id="322710"/>
    <lineage>
        <taxon>Bacteria</taxon>
        <taxon>Pseudomonadati</taxon>
        <taxon>Pseudomonadota</taxon>
        <taxon>Gammaproteobacteria</taxon>
        <taxon>Pseudomonadales</taxon>
        <taxon>Pseudomonadaceae</taxon>
        <taxon>Azotobacter</taxon>
    </lineage>
</organism>
<feature type="region of interest" description="Disordered" evidence="1">
    <location>
        <begin position="128"/>
        <end position="177"/>
    </location>
</feature>
<dbReference type="EnsemblBacteria" id="ACO81283">
    <property type="protein sequence ID" value="ACO81283"/>
    <property type="gene ID" value="Avin_52080"/>
</dbReference>
<dbReference type="OrthoDB" id="7032892at2"/>
<protein>
    <submittedName>
        <fullName evidence="2">Uncharacterized protein</fullName>
    </submittedName>
</protein>
<feature type="compositionally biased region" description="Pro residues" evidence="1">
    <location>
        <begin position="59"/>
        <end position="74"/>
    </location>
</feature>
<feature type="region of interest" description="Disordered" evidence="1">
    <location>
        <begin position="197"/>
        <end position="255"/>
    </location>
</feature>
<feature type="compositionally biased region" description="Basic and acidic residues" evidence="1">
    <location>
        <begin position="311"/>
        <end position="322"/>
    </location>
</feature>
<evidence type="ECO:0000256" key="1">
    <source>
        <dbReference type="SAM" id="MobiDB-lite"/>
    </source>
</evidence>
<feature type="compositionally biased region" description="Basic and acidic residues" evidence="1">
    <location>
        <begin position="340"/>
        <end position="349"/>
    </location>
</feature>
<dbReference type="KEGG" id="avn:Avin_52080"/>
<feature type="compositionally biased region" description="Basic and acidic residues" evidence="1">
    <location>
        <begin position="239"/>
        <end position="250"/>
    </location>
</feature>
<dbReference type="eggNOG" id="ENOG502ZTKY">
    <property type="taxonomic scope" value="Bacteria"/>
</dbReference>
<keyword evidence="3" id="KW-1185">Reference proteome</keyword>
<proteinExistence type="predicted"/>
<dbReference type="AlphaFoldDB" id="C1DMK6"/>
<evidence type="ECO:0000313" key="3">
    <source>
        <dbReference type="Proteomes" id="UP000002424"/>
    </source>
</evidence>
<feature type="compositionally biased region" description="Basic and acidic residues" evidence="1">
    <location>
        <begin position="146"/>
        <end position="156"/>
    </location>
</feature>
<name>C1DMK6_AZOVD</name>
<gene>
    <name evidence="2" type="ordered locus">Avin_52080</name>
</gene>
<feature type="region of interest" description="Disordered" evidence="1">
    <location>
        <begin position="42"/>
        <end position="78"/>
    </location>
</feature>
<sequence length="407" mass="44540">MTSGARWCWPGFWGEDGAFSSARPTGFALHGESLFLVWPRKSNQKEGHPRRQALRFAPGPLPPSPLQGPGPKGHPWPTDLSPHPCGSTPCAAIPFGLTKGETGAVPTSAKSQMKSQEPKAFFRTAPKLASNSPVPFSRPSAGVAEGDARQDAERVTKGQGRPFVTCPRSGAGAREVRRSRGWMSGRAFSLVTFSLREQRESDSPYKAKPVVSAEESIRLGTKPSRQFPKNPPLQAGKTYRSDAEAREARRSRGRMSGRAFSLVTFSLREQRESDSPYKAKPVVSAGESIRLGTKPSRQLPKNPPLQAGKTYRSDAEAREVRRSRGRMTGRAFSLVTFSLREQRESDSPYKAKPVVSAEESIRLGTKPSRQLPKNPPLQAGKAYRSGTEAPEYQRRLAPQGTPIDDLP</sequence>
<dbReference type="EMBL" id="CP001157">
    <property type="protein sequence ID" value="ACO81283.1"/>
    <property type="molecule type" value="Genomic_DNA"/>
</dbReference>
<dbReference type="STRING" id="322710.Avin_52080"/>
<reference evidence="2 3" key="1">
    <citation type="journal article" date="2009" name="J. Bacteriol.">
        <title>Genome sequence of Azotobacter vinelandii, an obligate aerobe specialized to support diverse anaerobic metabolic processes.</title>
        <authorList>
            <person name="Setubal J.C."/>
            <person name="dos Santos P."/>
            <person name="Goldman B.S."/>
            <person name="Ertesvag H."/>
            <person name="Espin G."/>
            <person name="Rubio L.M."/>
            <person name="Valla S."/>
            <person name="Almeida N.F."/>
            <person name="Balasubramanian D."/>
            <person name="Cromes L."/>
            <person name="Curatti L."/>
            <person name="Du Z."/>
            <person name="Godsy E."/>
            <person name="Goodner B."/>
            <person name="Hellner-Burris K."/>
            <person name="Hernandez J.A."/>
            <person name="Houmiel K."/>
            <person name="Imperial J."/>
            <person name="Kennedy C."/>
            <person name="Larson T.J."/>
            <person name="Latreille P."/>
            <person name="Ligon L.S."/>
            <person name="Lu J."/>
            <person name="Maerk M."/>
            <person name="Miller N.M."/>
            <person name="Norton S."/>
            <person name="O'Carroll I.P."/>
            <person name="Paulsen I."/>
            <person name="Raulfs E.C."/>
            <person name="Roemer R."/>
            <person name="Rosser J."/>
            <person name="Segura D."/>
            <person name="Slater S."/>
            <person name="Stricklin S.L."/>
            <person name="Studholme D.J."/>
            <person name="Sun J."/>
            <person name="Viana C.J."/>
            <person name="Wallin E."/>
            <person name="Wang B."/>
            <person name="Wheeler C."/>
            <person name="Zhu H."/>
            <person name="Dean D.R."/>
            <person name="Dixon R."/>
            <person name="Wood D."/>
        </authorList>
    </citation>
    <scope>NUCLEOTIDE SEQUENCE [LARGE SCALE GENOMIC DNA]</scope>
    <source>
        <strain evidence="3">DJ / ATCC BAA-1303</strain>
    </source>
</reference>
<dbReference type="HOGENOM" id="CLU_675519_0_0_6"/>
<dbReference type="Proteomes" id="UP000002424">
    <property type="component" value="Chromosome"/>
</dbReference>
<feature type="region of interest" description="Disordered" evidence="1">
    <location>
        <begin position="340"/>
        <end position="407"/>
    </location>
</feature>
<evidence type="ECO:0000313" key="2">
    <source>
        <dbReference type="EMBL" id="ACO81283.1"/>
    </source>
</evidence>
<feature type="region of interest" description="Disordered" evidence="1">
    <location>
        <begin position="271"/>
        <end position="325"/>
    </location>
</feature>
<accession>C1DMK6</accession>